<proteinExistence type="predicted"/>
<reference evidence="1 2" key="1">
    <citation type="submission" date="2019-01" db="EMBL/GenBank/DDBJ databases">
        <title>Draft genome sequences of three monokaryotic isolates of the white-rot basidiomycete fungus Dichomitus squalens.</title>
        <authorList>
            <consortium name="DOE Joint Genome Institute"/>
            <person name="Lopez S.C."/>
            <person name="Andreopoulos B."/>
            <person name="Pangilinan J."/>
            <person name="Lipzen A."/>
            <person name="Riley R."/>
            <person name="Ahrendt S."/>
            <person name="Ng V."/>
            <person name="Barry K."/>
            <person name="Daum C."/>
            <person name="Grigoriev I.V."/>
            <person name="Hilden K.S."/>
            <person name="Makela M.R."/>
            <person name="de Vries R.P."/>
        </authorList>
    </citation>
    <scope>NUCLEOTIDE SEQUENCE [LARGE SCALE GENOMIC DNA]</scope>
    <source>
        <strain evidence="1 2">CBS 464.89</strain>
    </source>
</reference>
<keyword evidence="2" id="KW-1185">Reference proteome</keyword>
<dbReference type="AlphaFoldDB" id="A0A4Q9PGT0"/>
<evidence type="ECO:0000313" key="1">
    <source>
        <dbReference type="EMBL" id="TBU52431.1"/>
    </source>
</evidence>
<evidence type="ECO:0000313" key="2">
    <source>
        <dbReference type="Proteomes" id="UP000292082"/>
    </source>
</evidence>
<gene>
    <name evidence="1" type="ORF">BD310DRAFT_940320</name>
</gene>
<accession>A0A4Q9PGT0</accession>
<protein>
    <submittedName>
        <fullName evidence="1">Uncharacterized protein</fullName>
    </submittedName>
</protein>
<sequence>MTWRMTGISSKTSPLRTTTSIAPSRYVLAALPTFKSKHVPIQAPVHRIKASPSRVAALAVVVQGHRHQVADSVGFSKHLRREITRPSWTPGRSMIRSPSWLSYTAAVETKVLGLRRFQRARRPSPPGLA</sequence>
<organism evidence="1 2">
    <name type="scientific">Dichomitus squalens</name>
    <dbReference type="NCBI Taxonomy" id="114155"/>
    <lineage>
        <taxon>Eukaryota</taxon>
        <taxon>Fungi</taxon>
        <taxon>Dikarya</taxon>
        <taxon>Basidiomycota</taxon>
        <taxon>Agaricomycotina</taxon>
        <taxon>Agaricomycetes</taxon>
        <taxon>Polyporales</taxon>
        <taxon>Polyporaceae</taxon>
        <taxon>Dichomitus</taxon>
    </lineage>
</organism>
<name>A0A4Q9PGT0_9APHY</name>
<dbReference type="Proteomes" id="UP000292082">
    <property type="component" value="Unassembled WGS sequence"/>
</dbReference>
<dbReference type="EMBL" id="ML145251">
    <property type="protein sequence ID" value="TBU52431.1"/>
    <property type="molecule type" value="Genomic_DNA"/>
</dbReference>